<dbReference type="InterPro" id="IPR057027">
    <property type="entry name" value="TPR_mt"/>
</dbReference>
<evidence type="ECO:0000313" key="3">
    <source>
        <dbReference type="EMBL" id="CAE6535670.1"/>
    </source>
</evidence>
<evidence type="ECO:0000259" key="2">
    <source>
        <dbReference type="Pfam" id="PF23276"/>
    </source>
</evidence>
<evidence type="ECO:0000313" key="4">
    <source>
        <dbReference type="Proteomes" id="UP000663853"/>
    </source>
</evidence>
<dbReference type="AlphaFoldDB" id="A0A8H3HRE1"/>
<accession>A0A8H3HRE1</accession>
<keyword evidence="1" id="KW-0677">Repeat</keyword>
<proteinExistence type="predicted"/>
<protein>
    <recommendedName>
        <fullName evidence="2">Pentatricopeptide repeat-containing protein-mitochondrial domain-containing protein</fullName>
    </recommendedName>
</protein>
<organism evidence="3 4">
    <name type="scientific">Rhizoctonia solani</name>
    <dbReference type="NCBI Taxonomy" id="456999"/>
    <lineage>
        <taxon>Eukaryota</taxon>
        <taxon>Fungi</taxon>
        <taxon>Dikarya</taxon>
        <taxon>Basidiomycota</taxon>
        <taxon>Agaricomycotina</taxon>
        <taxon>Agaricomycetes</taxon>
        <taxon>Cantharellales</taxon>
        <taxon>Ceratobasidiaceae</taxon>
        <taxon>Rhizoctonia</taxon>
    </lineage>
</organism>
<gene>
    <name evidence="3" type="ORF">RDB_LOCUS178079</name>
</gene>
<feature type="domain" description="Pentatricopeptide repeat-containing protein-mitochondrial" evidence="2">
    <location>
        <begin position="34"/>
        <end position="81"/>
    </location>
</feature>
<sequence>MFPGVLMSGAVVSDVVQRAWDSICRTGCPPTEPLCVEILNTSCRHGLPELAQSVLSYLRETGHAIHEHHLAPLVGLHAAADSSVFKDYRVKILPESAPVLVEAIGKSSPTLDNAW</sequence>
<reference evidence="3" key="1">
    <citation type="submission" date="2021-01" db="EMBL/GenBank/DDBJ databases">
        <authorList>
            <person name="Kaushik A."/>
        </authorList>
    </citation>
    <scope>NUCLEOTIDE SEQUENCE</scope>
    <source>
        <strain evidence="3">AG6-10EEA</strain>
    </source>
</reference>
<dbReference type="Proteomes" id="UP000663853">
    <property type="component" value="Unassembled WGS sequence"/>
</dbReference>
<dbReference type="EMBL" id="CAJMXA010004142">
    <property type="protein sequence ID" value="CAE6535670.1"/>
    <property type="molecule type" value="Genomic_DNA"/>
</dbReference>
<comment type="caution">
    <text evidence="3">The sequence shown here is derived from an EMBL/GenBank/DDBJ whole genome shotgun (WGS) entry which is preliminary data.</text>
</comment>
<evidence type="ECO:0000256" key="1">
    <source>
        <dbReference type="ARBA" id="ARBA00022737"/>
    </source>
</evidence>
<dbReference type="Pfam" id="PF23276">
    <property type="entry name" value="TPR_24"/>
    <property type="match status" value="1"/>
</dbReference>
<feature type="non-terminal residue" evidence="3">
    <location>
        <position position="115"/>
    </location>
</feature>
<name>A0A8H3HRE1_9AGAM</name>